<dbReference type="InterPro" id="IPR036770">
    <property type="entry name" value="Ankyrin_rpt-contain_sf"/>
</dbReference>
<evidence type="ECO:0000313" key="4">
    <source>
        <dbReference type="EMBL" id="KAL3404890.1"/>
    </source>
</evidence>
<protein>
    <recommendedName>
        <fullName evidence="6">PRANC domain-containing protein</fullName>
    </recommendedName>
</protein>
<dbReference type="Pfam" id="PF00023">
    <property type="entry name" value="Ank"/>
    <property type="match status" value="1"/>
</dbReference>
<keyword evidence="5" id="KW-1185">Reference proteome</keyword>
<sequence length="681" mass="78213">MSTSVNLEKVRSWLENFDRYAAERRLEELYLLVKDWNEEEFPNLREICPEKIERLITDLLDMMDNRPPGDERNIIGREIIDFIARTGYTDDRPPQQSSSSNRTTPLHRAYRVNFIDANSWLSVPRNLFIIYNRVDVNYTDQTGLTHFHVACKYSNCVEMVQRFLQHGVDSNLLWRETLDSPLHVAVRYGNGATFELLMRSNAEPNLANAKQCRPLHELCTKNYPAGRDVAALFDLGIRYNRPLDVDPRDGSGNTPLHLAIKISAASGTLNDTAVEILLRNGADPNVPDNTGCTPLHYVSTGRRSFELANLLIQWSRADHLPLQINARDSSGNTPLLNALKHNRNHLARFLLLNGADPNVANETREIGLHIVCRREKIERMTAVMVFMLTRPELVNSPDSAGNTPLHLAVMPHGNRFMISRLLSQGAAPHVANEVKLTPLNICVRDEEEALSREFLRIVESSNQPLDNAPDASGRTLLQRVVEQFLQADNQRNKKLIAKFRLLTGILVVAENFERRINHPLVQSEVMTIVDLLKKFKLFQKPMDKAKKRWYDDESFTSVAKKITIINDLSLDQLVRMEDDEGRLEYRDYFAFTHSKKINLLPEEHRDPCVLQMCETMLKRFFRQWAVRPFQKLIHYRLPIELCEMIVRHSPNESLYDIVLAADQINSVKTCNAKNPSKRAKK</sequence>
<gene>
    <name evidence="4" type="ORF">TKK_002548</name>
</gene>
<feature type="repeat" description="ANK" evidence="3">
    <location>
        <begin position="177"/>
        <end position="209"/>
    </location>
</feature>
<evidence type="ECO:0000256" key="3">
    <source>
        <dbReference type="PROSITE-ProRule" id="PRU00023"/>
    </source>
</evidence>
<dbReference type="PANTHER" id="PTHR24198">
    <property type="entry name" value="ANKYRIN REPEAT AND PROTEIN KINASE DOMAIN-CONTAINING PROTEIN"/>
    <property type="match status" value="1"/>
</dbReference>
<dbReference type="Gene3D" id="1.25.40.20">
    <property type="entry name" value="Ankyrin repeat-containing domain"/>
    <property type="match status" value="3"/>
</dbReference>
<comment type="caution">
    <text evidence="4">The sequence shown here is derived from an EMBL/GenBank/DDBJ whole genome shotgun (WGS) entry which is preliminary data.</text>
</comment>
<evidence type="ECO:0000256" key="2">
    <source>
        <dbReference type="ARBA" id="ARBA00023043"/>
    </source>
</evidence>
<dbReference type="Pfam" id="PF12796">
    <property type="entry name" value="Ank_2"/>
    <property type="match status" value="2"/>
</dbReference>
<evidence type="ECO:0000313" key="5">
    <source>
        <dbReference type="Proteomes" id="UP001627154"/>
    </source>
</evidence>
<proteinExistence type="predicted"/>
<evidence type="ECO:0008006" key="6">
    <source>
        <dbReference type="Google" id="ProtNLM"/>
    </source>
</evidence>
<keyword evidence="2 3" id="KW-0040">ANK repeat</keyword>
<dbReference type="PROSITE" id="PS50297">
    <property type="entry name" value="ANK_REP_REGION"/>
    <property type="match status" value="4"/>
</dbReference>
<dbReference type="SUPFAM" id="SSF48403">
    <property type="entry name" value="Ankyrin repeat"/>
    <property type="match status" value="1"/>
</dbReference>
<dbReference type="EMBL" id="JBJJXI010000022">
    <property type="protein sequence ID" value="KAL3404890.1"/>
    <property type="molecule type" value="Genomic_DNA"/>
</dbReference>
<organism evidence="4 5">
    <name type="scientific">Trichogramma kaykai</name>
    <dbReference type="NCBI Taxonomy" id="54128"/>
    <lineage>
        <taxon>Eukaryota</taxon>
        <taxon>Metazoa</taxon>
        <taxon>Ecdysozoa</taxon>
        <taxon>Arthropoda</taxon>
        <taxon>Hexapoda</taxon>
        <taxon>Insecta</taxon>
        <taxon>Pterygota</taxon>
        <taxon>Neoptera</taxon>
        <taxon>Endopterygota</taxon>
        <taxon>Hymenoptera</taxon>
        <taxon>Apocrita</taxon>
        <taxon>Proctotrupomorpha</taxon>
        <taxon>Chalcidoidea</taxon>
        <taxon>Trichogrammatidae</taxon>
        <taxon>Trichogramma</taxon>
    </lineage>
</organism>
<accession>A0ABD2XIA6</accession>
<feature type="repeat" description="ANK" evidence="3">
    <location>
        <begin position="330"/>
        <end position="362"/>
    </location>
</feature>
<dbReference type="AlphaFoldDB" id="A0ABD2XIA6"/>
<keyword evidence="1" id="KW-0677">Repeat</keyword>
<reference evidence="4 5" key="1">
    <citation type="journal article" date="2024" name="bioRxiv">
        <title>A reference genome for Trichogramma kaykai: A tiny desert-dwelling parasitoid wasp with competing sex-ratio distorters.</title>
        <authorList>
            <person name="Culotta J."/>
            <person name="Lindsey A.R."/>
        </authorList>
    </citation>
    <scope>NUCLEOTIDE SEQUENCE [LARGE SCALE GENOMIC DNA]</scope>
    <source>
        <strain evidence="4 5">KSX58</strain>
    </source>
</reference>
<name>A0ABD2XIA6_9HYME</name>
<evidence type="ECO:0000256" key="1">
    <source>
        <dbReference type="ARBA" id="ARBA00022737"/>
    </source>
</evidence>
<dbReference type="Proteomes" id="UP001627154">
    <property type="component" value="Unassembled WGS sequence"/>
</dbReference>
<feature type="repeat" description="ANK" evidence="3">
    <location>
        <begin position="251"/>
        <end position="289"/>
    </location>
</feature>
<dbReference type="PANTHER" id="PTHR24198:SF165">
    <property type="entry name" value="ANKYRIN REPEAT-CONTAINING PROTEIN-RELATED"/>
    <property type="match status" value="1"/>
</dbReference>
<dbReference type="SMART" id="SM00248">
    <property type="entry name" value="ANK"/>
    <property type="match status" value="6"/>
</dbReference>
<dbReference type="InterPro" id="IPR002110">
    <property type="entry name" value="Ankyrin_rpt"/>
</dbReference>
<dbReference type="PROSITE" id="PS50088">
    <property type="entry name" value="ANK_REPEAT"/>
    <property type="match status" value="4"/>
</dbReference>
<feature type="repeat" description="ANK" evidence="3">
    <location>
        <begin position="400"/>
        <end position="433"/>
    </location>
</feature>